<accession>A0A5N6K6F6</accession>
<comment type="caution">
    <text evidence="1">The sequence shown here is derived from an EMBL/GenBank/DDBJ whole genome shotgun (WGS) entry which is preliminary data.</text>
</comment>
<dbReference type="OrthoDB" id="4074350at2759"/>
<name>A0A5N6K6F6_MONLA</name>
<sequence length="98" mass="10485">MVSFVVKCALAQFPILLLVLGQFVGGVVAVKALSVAPSSAWFGNDGSWSAVSVRLGFPQQGVNLFPNTLSEEIWGVGPYGCEDDKKHLDNDTSFTSHQ</sequence>
<dbReference type="AlphaFoldDB" id="A0A5N6K6F6"/>
<keyword evidence="2" id="KW-1185">Reference proteome</keyword>
<organism evidence="1 2">
    <name type="scientific">Monilinia laxa</name>
    <name type="common">Brown rot fungus</name>
    <name type="synonym">Sclerotinia laxa</name>
    <dbReference type="NCBI Taxonomy" id="61186"/>
    <lineage>
        <taxon>Eukaryota</taxon>
        <taxon>Fungi</taxon>
        <taxon>Dikarya</taxon>
        <taxon>Ascomycota</taxon>
        <taxon>Pezizomycotina</taxon>
        <taxon>Leotiomycetes</taxon>
        <taxon>Helotiales</taxon>
        <taxon>Sclerotiniaceae</taxon>
        <taxon>Monilinia</taxon>
    </lineage>
</organism>
<gene>
    <name evidence="1" type="ORF">EYC80_001919</name>
</gene>
<evidence type="ECO:0000313" key="2">
    <source>
        <dbReference type="Proteomes" id="UP000326757"/>
    </source>
</evidence>
<evidence type="ECO:0000313" key="1">
    <source>
        <dbReference type="EMBL" id="KAB8298171.1"/>
    </source>
</evidence>
<dbReference type="Proteomes" id="UP000326757">
    <property type="component" value="Unassembled WGS sequence"/>
</dbReference>
<proteinExistence type="predicted"/>
<dbReference type="EMBL" id="VIGI01000007">
    <property type="protein sequence ID" value="KAB8298171.1"/>
    <property type="molecule type" value="Genomic_DNA"/>
</dbReference>
<protein>
    <submittedName>
        <fullName evidence="1">Uncharacterized protein</fullName>
    </submittedName>
</protein>
<reference evidence="1 2" key="1">
    <citation type="submission" date="2019-06" db="EMBL/GenBank/DDBJ databases">
        <title>Genome Sequence of the Brown Rot Fungal Pathogen Monilinia laxa.</title>
        <authorList>
            <person name="De Miccolis Angelini R.M."/>
            <person name="Landi L."/>
            <person name="Abate D."/>
            <person name="Pollastro S."/>
            <person name="Romanazzi G."/>
            <person name="Faretra F."/>
        </authorList>
    </citation>
    <scope>NUCLEOTIDE SEQUENCE [LARGE SCALE GENOMIC DNA]</scope>
    <source>
        <strain evidence="1 2">Mlax316</strain>
    </source>
</reference>